<evidence type="ECO:0000313" key="2">
    <source>
        <dbReference type="Proteomes" id="UP000198211"/>
    </source>
</evidence>
<proteinExistence type="predicted"/>
<accession>A0A225WTM1</accession>
<evidence type="ECO:0000313" key="1">
    <source>
        <dbReference type="EMBL" id="OWZ20458.1"/>
    </source>
</evidence>
<comment type="caution">
    <text evidence="1">The sequence shown here is derived from an EMBL/GenBank/DDBJ whole genome shotgun (WGS) entry which is preliminary data.</text>
</comment>
<dbReference type="AlphaFoldDB" id="A0A225WTM1"/>
<name>A0A225WTM1_9STRA</name>
<dbReference type="OrthoDB" id="64334at2759"/>
<reference evidence="2" key="1">
    <citation type="submission" date="2017-03" db="EMBL/GenBank/DDBJ databases">
        <title>Phytopthora megakarya and P. palmivora, two closely related causual agents of cacao black pod achieved similar genome size and gene model numbers by different mechanisms.</title>
        <authorList>
            <person name="Ali S."/>
            <person name="Shao J."/>
            <person name="Larry D.J."/>
            <person name="Kronmiller B."/>
            <person name="Shen D."/>
            <person name="Strem M.D."/>
            <person name="Melnick R.L."/>
            <person name="Guiltinan M.J."/>
            <person name="Tyler B.M."/>
            <person name="Meinhardt L.W."/>
            <person name="Bailey B.A."/>
        </authorList>
    </citation>
    <scope>NUCLEOTIDE SEQUENCE [LARGE SCALE GENOMIC DNA]</scope>
    <source>
        <strain evidence="2">zdho120</strain>
    </source>
</reference>
<organism evidence="1 2">
    <name type="scientific">Phytophthora megakarya</name>
    <dbReference type="NCBI Taxonomy" id="4795"/>
    <lineage>
        <taxon>Eukaryota</taxon>
        <taxon>Sar</taxon>
        <taxon>Stramenopiles</taxon>
        <taxon>Oomycota</taxon>
        <taxon>Peronosporomycetes</taxon>
        <taxon>Peronosporales</taxon>
        <taxon>Peronosporaceae</taxon>
        <taxon>Phytophthora</taxon>
    </lineage>
</organism>
<sequence length="207" mass="23293">MQTVSTIKQFVAKQRTLTRSLRAQPQDIPQISLPKRRSSAIYQPEVVNEPQRNNANAEFSSASKHDSSTAGYLKVTCSEVVLEAVQCGEYELAFRLCIVEDDLELLRRTMWMVKSPCMATLSTTARNALCTAFLSLFDNDEDEDSPDVWLLLQWLQQWAAVIRNGRRQFEQLDPRVAQALISKLQDMATATTKSSLVAAHVVFLLGI</sequence>
<dbReference type="EMBL" id="NBNE01000322">
    <property type="protein sequence ID" value="OWZ20458.1"/>
    <property type="molecule type" value="Genomic_DNA"/>
</dbReference>
<dbReference type="Proteomes" id="UP000198211">
    <property type="component" value="Unassembled WGS sequence"/>
</dbReference>
<gene>
    <name evidence="1" type="ORF">PHMEG_0005129</name>
</gene>
<keyword evidence="2" id="KW-1185">Reference proteome</keyword>
<protein>
    <submittedName>
        <fullName evidence="1">Uncharacterized protein</fullName>
    </submittedName>
</protein>